<comment type="caution">
    <text evidence="1">The sequence shown here is derived from an EMBL/GenBank/DDBJ whole genome shotgun (WGS) entry which is preliminary data.</text>
</comment>
<protein>
    <submittedName>
        <fullName evidence="1">Uncharacterized protein</fullName>
    </submittedName>
</protein>
<dbReference type="AlphaFoldDB" id="A0AAN9JZB5"/>
<sequence length="79" mass="9143">MEIGSHSGTSDLQFACSAHTSENMKQKASNNNKPIWAHCGIPRHRKHLISYRQHLMAKAVLDLDQQDFNVGMRFFHYFL</sequence>
<accession>A0AAN9JZB5</accession>
<gene>
    <name evidence="1" type="ORF">VNO77_44634</name>
</gene>
<evidence type="ECO:0000313" key="2">
    <source>
        <dbReference type="Proteomes" id="UP001367508"/>
    </source>
</evidence>
<reference evidence="1 2" key="1">
    <citation type="submission" date="2024-01" db="EMBL/GenBank/DDBJ databases">
        <title>The genomes of 5 underutilized Papilionoideae crops provide insights into root nodulation and disease resistanc.</title>
        <authorList>
            <person name="Jiang F."/>
        </authorList>
    </citation>
    <scope>NUCLEOTIDE SEQUENCE [LARGE SCALE GENOMIC DNA]</scope>
    <source>
        <strain evidence="1">LVBAO_FW01</strain>
        <tissue evidence="1">Leaves</tissue>
    </source>
</reference>
<name>A0AAN9JZB5_CANGL</name>
<proteinExistence type="predicted"/>
<evidence type="ECO:0000313" key="1">
    <source>
        <dbReference type="EMBL" id="KAK7306682.1"/>
    </source>
</evidence>
<keyword evidence="2" id="KW-1185">Reference proteome</keyword>
<dbReference type="EMBL" id="JAYMYQ010000011">
    <property type="protein sequence ID" value="KAK7306682.1"/>
    <property type="molecule type" value="Genomic_DNA"/>
</dbReference>
<dbReference type="Proteomes" id="UP001367508">
    <property type="component" value="Unassembled WGS sequence"/>
</dbReference>
<organism evidence="1 2">
    <name type="scientific">Canavalia gladiata</name>
    <name type="common">Sword bean</name>
    <name type="synonym">Dolichos gladiatus</name>
    <dbReference type="NCBI Taxonomy" id="3824"/>
    <lineage>
        <taxon>Eukaryota</taxon>
        <taxon>Viridiplantae</taxon>
        <taxon>Streptophyta</taxon>
        <taxon>Embryophyta</taxon>
        <taxon>Tracheophyta</taxon>
        <taxon>Spermatophyta</taxon>
        <taxon>Magnoliopsida</taxon>
        <taxon>eudicotyledons</taxon>
        <taxon>Gunneridae</taxon>
        <taxon>Pentapetalae</taxon>
        <taxon>rosids</taxon>
        <taxon>fabids</taxon>
        <taxon>Fabales</taxon>
        <taxon>Fabaceae</taxon>
        <taxon>Papilionoideae</taxon>
        <taxon>50 kb inversion clade</taxon>
        <taxon>NPAAA clade</taxon>
        <taxon>indigoferoid/millettioid clade</taxon>
        <taxon>Phaseoleae</taxon>
        <taxon>Canavalia</taxon>
    </lineage>
</organism>